<evidence type="ECO:0000313" key="2">
    <source>
        <dbReference type="Proteomes" id="UP000529637"/>
    </source>
</evidence>
<keyword evidence="2" id="KW-1185">Reference proteome</keyword>
<dbReference type="Pfam" id="PF05275">
    <property type="entry name" value="CopB"/>
    <property type="match status" value="1"/>
</dbReference>
<comment type="caution">
    <text evidence="1">The sequence shown here is derived from an EMBL/GenBank/DDBJ whole genome shotgun (WGS) entry which is preliminary data.</text>
</comment>
<organism evidence="1 2">
    <name type="scientific">Piscinibacter koreensis</name>
    <dbReference type="NCBI Taxonomy" id="2742824"/>
    <lineage>
        <taxon>Bacteria</taxon>
        <taxon>Pseudomonadati</taxon>
        <taxon>Pseudomonadota</taxon>
        <taxon>Betaproteobacteria</taxon>
        <taxon>Burkholderiales</taxon>
        <taxon>Sphaerotilaceae</taxon>
        <taxon>Piscinibacter</taxon>
    </lineage>
</organism>
<accession>A0A7Y6NSC2</accession>
<name>A0A7Y6NSC2_9BURK</name>
<sequence length="214" mass="23889">MPVMDQQIVPFLLLDRLEYRLQKGQNALGWDAQASIGTDYNKAWLKSEGEKAVGGSTEQAETQLLYARLISPFWYLQVGARNDARPGPSRNYGVLAIQGLAPYWFNVEGSLFVRGGEVAGRFEAEYDQKITQRWVLQPRAETNLSSSSDRARGLGGGFRDVELGLRLRYEIVREVAPYIGVNWSRKLGSTASLARQQGDSVTSRGVVAGIRVWY</sequence>
<proteinExistence type="predicted"/>
<dbReference type="InterPro" id="IPR007939">
    <property type="entry name" value="Cu-R_B_prcur"/>
</dbReference>
<dbReference type="EMBL" id="JABWMJ010000013">
    <property type="protein sequence ID" value="NUZ08446.1"/>
    <property type="molecule type" value="Genomic_DNA"/>
</dbReference>
<dbReference type="Proteomes" id="UP000529637">
    <property type="component" value="Unassembled WGS sequence"/>
</dbReference>
<gene>
    <name evidence="1" type="ORF">HQN59_22095</name>
</gene>
<protein>
    <submittedName>
        <fullName evidence="1">Copper resistance protein B</fullName>
    </submittedName>
</protein>
<evidence type="ECO:0000313" key="1">
    <source>
        <dbReference type="EMBL" id="NUZ08446.1"/>
    </source>
</evidence>
<dbReference type="GO" id="GO:0009279">
    <property type="term" value="C:cell outer membrane"/>
    <property type="evidence" value="ECO:0007669"/>
    <property type="project" value="InterPro"/>
</dbReference>
<dbReference type="GO" id="GO:0005507">
    <property type="term" value="F:copper ion binding"/>
    <property type="evidence" value="ECO:0007669"/>
    <property type="project" value="InterPro"/>
</dbReference>
<dbReference type="SUPFAM" id="SSF103515">
    <property type="entry name" value="Autotransporter"/>
    <property type="match status" value="1"/>
</dbReference>
<dbReference type="InterPro" id="IPR036709">
    <property type="entry name" value="Autotransporte_beta_dom_sf"/>
</dbReference>
<reference evidence="1 2" key="1">
    <citation type="submission" date="2020-06" db="EMBL/GenBank/DDBJ databases">
        <title>Schlegella sp. ID0723 isolated from air conditioner.</title>
        <authorList>
            <person name="Kim D.Y."/>
            <person name="Kim D.-U."/>
        </authorList>
    </citation>
    <scope>NUCLEOTIDE SEQUENCE [LARGE SCALE GENOMIC DNA]</scope>
    <source>
        <strain evidence="1 2">ID0723</strain>
    </source>
</reference>
<dbReference type="AlphaFoldDB" id="A0A7Y6NSC2"/>
<dbReference type="GO" id="GO:0006878">
    <property type="term" value="P:intracellular copper ion homeostasis"/>
    <property type="evidence" value="ECO:0007669"/>
    <property type="project" value="InterPro"/>
</dbReference>